<dbReference type="EMBL" id="JAHUTI010088645">
    <property type="protein sequence ID" value="MED6260125.1"/>
    <property type="molecule type" value="Genomic_DNA"/>
</dbReference>
<reference evidence="1 2" key="1">
    <citation type="submission" date="2021-07" db="EMBL/GenBank/DDBJ databases">
        <authorList>
            <person name="Palmer J.M."/>
        </authorList>
    </citation>
    <scope>NUCLEOTIDE SEQUENCE [LARGE SCALE GENOMIC DNA]</scope>
    <source>
        <strain evidence="1 2">AT_MEX2019</strain>
        <tissue evidence="1">Muscle</tissue>
    </source>
</reference>
<dbReference type="Proteomes" id="UP001345963">
    <property type="component" value="Unassembled WGS sequence"/>
</dbReference>
<name>A0ABU7CEC2_9TELE</name>
<proteinExistence type="predicted"/>
<sequence length="100" mass="11361">MRLLRKASSCLYKGKLSFWSPELSLSLSMSCTVFQYIVGEVFVNFVQHWSTLWVNLTLPPFSCPINLETSWFLCGLTSSCGLLSSDYISIKAFFSSTFHK</sequence>
<organism evidence="1 2">
    <name type="scientific">Ataeniobius toweri</name>
    <dbReference type="NCBI Taxonomy" id="208326"/>
    <lineage>
        <taxon>Eukaryota</taxon>
        <taxon>Metazoa</taxon>
        <taxon>Chordata</taxon>
        <taxon>Craniata</taxon>
        <taxon>Vertebrata</taxon>
        <taxon>Euteleostomi</taxon>
        <taxon>Actinopterygii</taxon>
        <taxon>Neopterygii</taxon>
        <taxon>Teleostei</taxon>
        <taxon>Neoteleostei</taxon>
        <taxon>Acanthomorphata</taxon>
        <taxon>Ovalentaria</taxon>
        <taxon>Atherinomorphae</taxon>
        <taxon>Cyprinodontiformes</taxon>
        <taxon>Goodeidae</taxon>
        <taxon>Ataeniobius</taxon>
    </lineage>
</organism>
<comment type="caution">
    <text evidence="1">The sequence shown here is derived from an EMBL/GenBank/DDBJ whole genome shotgun (WGS) entry which is preliminary data.</text>
</comment>
<evidence type="ECO:0000313" key="2">
    <source>
        <dbReference type="Proteomes" id="UP001345963"/>
    </source>
</evidence>
<keyword evidence="2" id="KW-1185">Reference proteome</keyword>
<gene>
    <name evidence="1" type="ORF">ATANTOWER_003170</name>
</gene>
<evidence type="ECO:0000313" key="1">
    <source>
        <dbReference type="EMBL" id="MED6260125.1"/>
    </source>
</evidence>
<accession>A0ABU7CEC2</accession>
<protein>
    <submittedName>
        <fullName evidence="1">Uncharacterized protein</fullName>
    </submittedName>
</protein>